<dbReference type="CDD" id="cd01356">
    <property type="entry name" value="AcnX_swivel"/>
    <property type="match status" value="1"/>
</dbReference>
<evidence type="ECO:0000256" key="2">
    <source>
        <dbReference type="ARBA" id="ARBA00023239"/>
    </source>
</evidence>
<proteinExistence type="predicted"/>
<dbReference type="GO" id="GO:0016829">
    <property type="term" value="F:lyase activity"/>
    <property type="evidence" value="ECO:0007669"/>
    <property type="project" value="UniProtKB-KW"/>
</dbReference>
<dbReference type="InterPro" id="IPR012047">
    <property type="entry name" value="AcnX"/>
</dbReference>
<name>A0A562SFF2_9HYPH</name>
<accession>A0A562SFF2</accession>
<evidence type="ECO:0000256" key="1">
    <source>
        <dbReference type="ARBA" id="ARBA00023004"/>
    </source>
</evidence>
<evidence type="ECO:0000313" key="6">
    <source>
        <dbReference type="Proteomes" id="UP000320593"/>
    </source>
</evidence>
<dbReference type="Proteomes" id="UP000320593">
    <property type="component" value="Unassembled WGS sequence"/>
</dbReference>
<dbReference type="EMBL" id="VLLF01000012">
    <property type="protein sequence ID" value="TWI80012.1"/>
    <property type="molecule type" value="Genomic_DNA"/>
</dbReference>
<dbReference type="Pfam" id="PF04412">
    <property type="entry name" value="AcnX"/>
    <property type="match status" value="1"/>
</dbReference>
<dbReference type="InterPro" id="IPR007506">
    <property type="entry name" value="PMDh-L-like_dom"/>
</dbReference>
<protein>
    <submittedName>
        <fullName evidence="5">Putative aconitase subunit 1</fullName>
    </submittedName>
</protein>
<dbReference type="PANTHER" id="PTHR36577:SF3">
    <property type="entry name" value="DUF521 DOMAIN PROTEIN (AFU_ORTHOLOGUE AFUA_6G00490)"/>
    <property type="match status" value="1"/>
</dbReference>
<sequence length="562" mass="59319">MSVIRCLIPGTAEGPVLASEIGLSFWGGVDPDNGLVIDAHHPLRGQKISGKILMLPTSRGSCSGSGVLLELIHNGHAPAALIFREPEEVLTLGALVSQKVFGAGVPVLRASPEVFARLAKAENAEVTGTHLKFLNEKHPMNAEAAAVAKSPEDLAMQRGAHGPATQLAMEILLHFAAIKGARELIDVRRAHIDGCILANSANLRFAETFRDMKARVRVPTTMNAISVEQDRWRAQGVPIGFGVPANTLAEAYIEMGAQRSFTCAPYLLEDAPQAGEEIGWSESNAVVYANTVLGARTEKHPDYLDLCIALTGRAPLSGVYLKENRTARKVINVCGIDHCDDSFWPMLGYLAGIHAPDAIPLIRGVDQLKPAKDDLKALCAAFGTTSGAPMLHVGGVTPEAASGAPDAPAIDLGPADFESVWDSFNTGSAKVDLVAFGSPHASSSECHALARALDGKRLSREVTGIVTLGRATLAAMRKDGTAATLEAAGVRLHADICWCSITEPVFPPTARVIMTNSGKYAHYAPGLSARAVRFGSLSDCVVALLSGEAPNRPPDWLAPISG</sequence>
<organism evidence="5 6">
    <name type="scientific">Roseibium hamelinense</name>
    <dbReference type="NCBI Taxonomy" id="150831"/>
    <lineage>
        <taxon>Bacteria</taxon>
        <taxon>Pseudomonadati</taxon>
        <taxon>Pseudomonadota</taxon>
        <taxon>Alphaproteobacteria</taxon>
        <taxon>Hyphomicrobiales</taxon>
        <taxon>Stappiaceae</taxon>
        <taxon>Roseibium</taxon>
    </lineage>
</organism>
<dbReference type="Gene3D" id="3.50.30.10">
    <property type="entry name" value="Phosphohistidine domain"/>
    <property type="match status" value="1"/>
</dbReference>
<evidence type="ECO:0000259" key="3">
    <source>
        <dbReference type="Pfam" id="PF01989"/>
    </source>
</evidence>
<keyword evidence="2" id="KW-0456">Lyase</keyword>
<dbReference type="PIRSF" id="PIRSF036630">
    <property type="entry name" value="UCP036630"/>
    <property type="match status" value="1"/>
</dbReference>
<dbReference type="PANTHER" id="PTHR36577">
    <property type="entry name" value="DUF521 DOMAIN PROTEIN (AFU_ORTHOLOGUE AFUA_6G00490)"/>
    <property type="match status" value="1"/>
</dbReference>
<dbReference type="InterPro" id="IPR002840">
    <property type="entry name" value="PMDh-S-like_dom"/>
</dbReference>
<dbReference type="AlphaFoldDB" id="A0A562SFF2"/>
<evidence type="ECO:0000313" key="5">
    <source>
        <dbReference type="EMBL" id="TWI80012.1"/>
    </source>
</evidence>
<comment type="caution">
    <text evidence="5">The sequence shown here is derived from an EMBL/GenBank/DDBJ whole genome shotgun (WGS) entry which is preliminary data.</text>
</comment>
<dbReference type="CDD" id="cd01355">
    <property type="entry name" value="AcnX"/>
    <property type="match status" value="1"/>
</dbReference>
<dbReference type="RefSeq" id="WP_145347183.1">
    <property type="nucleotide sequence ID" value="NZ_VLLF01000012.1"/>
</dbReference>
<feature type="domain" description="Phosphomevalonate dehydratase large subunit-like" evidence="4">
    <location>
        <begin position="151"/>
        <end position="541"/>
    </location>
</feature>
<feature type="domain" description="Phosphomevalonate dehydratase small subunit-like" evidence="3">
    <location>
        <begin position="23"/>
        <end position="106"/>
    </location>
</feature>
<gene>
    <name evidence="5" type="ORF">JM93_04124</name>
</gene>
<dbReference type="SUPFAM" id="SSF52016">
    <property type="entry name" value="LeuD/IlvD-like"/>
    <property type="match status" value="1"/>
</dbReference>
<dbReference type="Pfam" id="PF01989">
    <property type="entry name" value="AcnX_swivel_put"/>
    <property type="match status" value="1"/>
</dbReference>
<dbReference type="OrthoDB" id="1550274at2"/>
<evidence type="ECO:0000259" key="4">
    <source>
        <dbReference type="Pfam" id="PF04412"/>
    </source>
</evidence>
<keyword evidence="6" id="KW-1185">Reference proteome</keyword>
<reference evidence="5 6" key="1">
    <citation type="submission" date="2019-07" db="EMBL/GenBank/DDBJ databases">
        <title>Genomic Encyclopedia of Archaeal and Bacterial Type Strains, Phase II (KMG-II): from individual species to whole genera.</title>
        <authorList>
            <person name="Goeker M."/>
        </authorList>
    </citation>
    <scope>NUCLEOTIDE SEQUENCE [LARGE SCALE GENOMIC DNA]</scope>
    <source>
        <strain evidence="5 6">ATCC BAA-252</strain>
    </source>
</reference>
<keyword evidence="1" id="KW-0408">Iron</keyword>